<dbReference type="Gene3D" id="1.20.1280.50">
    <property type="match status" value="1"/>
</dbReference>
<dbReference type="PANTHER" id="PTHR34591:SF29">
    <property type="entry name" value="F-BOX DOMAIN-CONTAINING PROTEIN"/>
    <property type="match status" value="1"/>
</dbReference>
<dbReference type="EMBL" id="CM027680">
    <property type="protein sequence ID" value="KAG0548574.1"/>
    <property type="molecule type" value="Genomic_DNA"/>
</dbReference>
<accession>A0A921UXJ8</accession>
<comment type="caution">
    <text evidence="2">The sequence shown here is derived from an EMBL/GenBank/DDBJ whole genome shotgun (WGS) entry which is preliminary data.</text>
</comment>
<dbReference type="PROSITE" id="PS50181">
    <property type="entry name" value="FBOX"/>
    <property type="match status" value="1"/>
</dbReference>
<dbReference type="InterPro" id="IPR036047">
    <property type="entry name" value="F-box-like_dom_sf"/>
</dbReference>
<dbReference type="PANTHER" id="PTHR34591">
    <property type="entry name" value="OS03G0653100 PROTEIN-RELATED"/>
    <property type="match status" value="1"/>
</dbReference>
<reference evidence="2" key="1">
    <citation type="journal article" date="2019" name="BMC Genomics">
        <title>A new reference genome for Sorghum bicolor reveals high levels of sequence similarity between sweet and grain genotypes: implications for the genetics of sugar metabolism.</title>
        <authorList>
            <person name="Cooper E.A."/>
            <person name="Brenton Z.W."/>
            <person name="Flinn B.S."/>
            <person name="Jenkins J."/>
            <person name="Shu S."/>
            <person name="Flowers D."/>
            <person name="Luo F."/>
            <person name="Wang Y."/>
            <person name="Xia P."/>
            <person name="Barry K."/>
            <person name="Daum C."/>
            <person name="Lipzen A."/>
            <person name="Yoshinaga Y."/>
            <person name="Schmutz J."/>
            <person name="Saski C."/>
            <person name="Vermerris W."/>
            <person name="Kresovich S."/>
        </authorList>
    </citation>
    <scope>NUCLEOTIDE SEQUENCE</scope>
</reference>
<evidence type="ECO:0000259" key="1">
    <source>
        <dbReference type="PROSITE" id="PS50181"/>
    </source>
</evidence>
<organism evidence="2 3">
    <name type="scientific">Sorghum bicolor</name>
    <name type="common">Sorghum</name>
    <name type="synonym">Sorghum vulgare</name>
    <dbReference type="NCBI Taxonomy" id="4558"/>
    <lineage>
        <taxon>Eukaryota</taxon>
        <taxon>Viridiplantae</taxon>
        <taxon>Streptophyta</taxon>
        <taxon>Embryophyta</taxon>
        <taxon>Tracheophyta</taxon>
        <taxon>Spermatophyta</taxon>
        <taxon>Magnoliopsida</taxon>
        <taxon>Liliopsida</taxon>
        <taxon>Poales</taxon>
        <taxon>Poaceae</taxon>
        <taxon>PACMAD clade</taxon>
        <taxon>Panicoideae</taxon>
        <taxon>Andropogonodae</taxon>
        <taxon>Andropogoneae</taxon>
        <taxon>Sorghinae</taxon>
        <taxon>Sorghum</taxon>
    </lineage>
</organism>
<protein>
    <recommendedName>
        <fullName evidence="1">F-box domain-containing protein</fullName>
    </recommendedName>
</protein>
<evidence type="ECO:0000313" key="3">
    <source>
        <dbReference type="Proteomes" id="UP000807115"/>
    </source>
</evidence>
<evidence type="ECO:0000313" key="2">
    <source>
        <dbReference type="EMBL" id="KAG0548574.1"/>
    </source>
</evidence>
<gene>
    <name evidence="2" type="ORF">BDA96_01G178200</name>
</gene>
<feature type="domain" description="F-box" evidence="1">
    <location>
        <begin position="1"/>
        <end position="42"/>
    </location>
</feature>
<dbReference type="Proteomes" id="UP000807115">
    <property type="component" value="Chromosome 1"/>
</dbReference>
<dbReference type="AlphaFoldDB" id="A0A921UXJ8"/>
<dbReference type="InterPro" id="IPR001810">
    <property type="entry name" value="F-box_dom"/>
</dbReference>
<reference evidence="2" key="2">
    <citation type="submission" date="2020-10" db="EMBL/GenBank/DDBJ databases">
        <authorList>
            <person name="Cooper E.A."/>
            <person name="Brenton Z.W."/>
            <person name="Flinn B.S."/>
            <person name="Jenkins J."/>
            <person name="Shu S."/>
            <person name="Flowers D."/>
            <person name="Luo F."/>
            <person name="Wang Y."/>
            <person name="Xia P."/>
            <person name="Barry K."/>
            <person name="Daum C."/>
            <person name="Lipzen A."/>
            <person name="Yoshinaga Y."/>
            <person name="Schmutz J."/>
            <person name="Saski C."/>
            <person name="Vermerris W."/>
            <person name="Kresovich S."/>
        </authorList>
    </citation>
    <scope>NUCLEOTIDE SEQUENCE</scope>
</reference>
<name>A0A921UXJ8_SORBI</name>
<dbReference type="SUPFAM" id="SSF81383">
    <property type="entry name" value="F-box domain"/>
    <property type="match status" value="1"/>
</dbReference>
<dbReference type="Pfam" id="PF00646">
    <property type="entry name" value="F-box"/>
    <property type="match status" value="1"/>
</dbReference>
<sequence>MLPDDMLADVLGRLPPRSLAVSRCVCTVWRAVIDARRLLRPDLLPLSLAGVFVNYVSDLAWSFAELFSRRSPETKKEEEELVSSSSSSSCSSFPYYPPLVLIEDHCNGLLLLRDSNYVLNPATGWRMALPPECPRPAHAGMEDFWQDMYLVFDPTVSSSHFELFLVPRVPFDHSIEELDKHGERVFYAEGLQIDTALLGSQWPLSPCILNVFSSATGRWEERSFHRDDGGEGAGTVADMRIDAGEHLFMRRRNAVYFRGALYVHCEYDFVMRISLSTNKYHMIKPPPTVICNFPELHLGKSENGIYFALLGDEAQLWVWILAETNGQAEWILRHGTGAGLSLQSLNCTKRFHAPWILHHVTSHHLTGAKDDQNINALAEYNEYEWNSDNDDDEEEIILHSEDNNGQTHCSGYLEILAFHPYKEILFLHRSMRRGLAYHLNSSKLEDLGALSPNMPFIENIGTCFPFTPCWV</sequence>
<proteinExistence type="predicted"/>
<dbReference type="SMART" id="SM00256">
    <property type="entry name" value="FBOX"/>
    <property type="match status" value="1"/>
</dbReference>